<accession>A0AAD5XMC1</accession>
<protein>
    <submittedName>
        <fullName evidence="2">Uncharacterized protein</fullName>
    </submittedName>
</protein>
<organism evidence="2 3">
    <name type="scientific">Physocladia obscura</name>
    <dbReference type="NCBI Taxonomy" id="109957"/>
    <lineage>
        <taxon>Eukaryota</taxon>
        <taxon>Fungi</taxon>
        <taxon>Fungi incertae sedis</taxon>
        <taxon>Chytridiomycota</taxon>
        <taxon>Chytridiomycota incertae sedis</taxon>
        <taxon>Chytridiomycetes</taxon>
        <taxon>Chytridiales</taxon>
        <taxon>Chytriomycetaceae</taxon>
        <taxon>Physocladia</taxon>
    </lineage>
</organism>
<feature type="region of interest" description="Disordered" evidence="1">
    <location>
        <begin position="199"/>
        <end position="233"/>
    </location>
</feature>
<dbReference type="Proteomes" id="UP001211907">
    <property type="component" value="Unassembled WGS sequence"/>
</dbReference>
<gene>
    <name evidence="2" type="ORF">HK100_009940</name>
</gene>
<feature type="region of interest" description="Disordered" evidence="1">
    <location>
        <begin position="15"/>
        <end position="95"/>
    </location>
</feature>
<proteinExistence type="predicted"/>
<feature type="compositionally biased region" description="Low complexity" evidence="1">
    <location>
        <begin position="170"/>
        <end position="181"/>
    </location>
</feature>
<feature type="region of interest" description="Disordered" evidence="1">
    <location>
        <begin position="140"/>
        <end position="181"/>
    </location>
</feature>
<dbReference type="EMBL" id="JADGJH010000053">
    <property type="protein sequence ID" value="KAJ3140390.1"/>
    <property type="molecule type" value="Genomic_DNA"/>
</dbReference>
<sequence>MTPSPTALNFELLANEVDEIEPPSRQTANSQDSTHDDNERDLSEILQQLIRGIFSSSNNSTEGGGGDSDATTERQDDSENNPVNESNEDMMQAVSALSMLLPEELAKALTCSDAATENDLGQVAANIEAAAKAIVSTLNEISDTPSPPANKGKIPSSKLPKTATKKIKQKSTPTTSSSSAKTTLVNGATAATVLPIKKKSSKKLAKYPHMPPPPPPPPPSHHHHQLPSNHQYHPHTLFDHTLMTANMLSGATATDESDLSGLVVVGDFSLLGGDGRNSNIGTGGTDIEDDRHNHDAHAMLSLDDLDRMFDEGMFDCIA</sequence>
<evidence type="ECO:0000313" key="2">
    <source>
        <dbReference type="EMBL" id="KAJ3140390.1"/>
    </source>
</evidence>
<comment type="caution">
    <text evidence="2">The sequence shown here is derived from an EMBL/GenBank/DDBJ whole genome shotgun (WGS) entry which is preliminary data.</text>
</comment>
<name>A0AAD5XMC1_9FUNG</name>
<feature type="compositionally biased region" description="Pro residues" evidence="1">
    <location>
        <begin position="209"/>
        <end position="219"/>
    </location>
</feature>
<reference evidence="2" key="1">
    <citation type="submission" date="2020-05" db="EMBL/GenBank/DDBJ databases">
        <title>Phylogenomic resolution of chytrid fungi.</title>
        <authorList>
            <person name="Stajich J.E."/>
            <person name="Amses K."/>
            <person name="Simmons R."/>
            <person name="Seto K."/>
            <person name="Myers J."/>
            <person name="Bonds A."/>
            <person name="Quandt C.A."/>
            <person name="Barry K."/>
            <person name="Liu P."/>
            <person name="Grigoriev I."/>
            <person name="Longcore J.E."/>
            <person name="James T.Y."/>
        </authorList>
    </citation>
    <scope>NUCLEOTIDE SEQUENCE</scope>
    <source>
        <strain evidence="2">JEL0513</strain>
    </source>
</reference>
<feature type="compositionally biased region" description="Basic and acidic residues" evidence="1">
    <location>
        <begin position="33"/>
        <end position="43"/>
    </location>
</feature>
<evidence type="ECO:0000313" key="3">
    <source>
        <dbReference type="Proteomes" id="UP001211907"/>
    </source>
</evidence>
<dbReference type="AlphaFoldDB" id="A0AAD5XMC1"/>
<evidence type="ECO:0000256" key="1">
    <source>
        <dbReference type="SAM" id="MobiDB-lite"/>
    </source>
</evidence>
<keyword evidence="3" id="KW-1185">Reference proteome</keyword>